<evidence type="ECO:0000259" key="3">
    <source>
        <dbReference type="SMART" id="SM00458"/>
    </source>
</evidence>
<dbReference type="InterPro" id="IPR013783">
    <property type="entry name" value="Ig-like_fold"/>
</dbReference>
<dbReference type="Pfam" id="PF05345">
    <property type="entry name" value="He_PIG"/>
    <property type="match status" value="1"/>
</dbReference>
<organism evidence="4 5">
    <name type="scientific">Catenulispora pinistramenti</name>
    <dbReference type="NCBI Taxonomy" id="2705254"/>
    <lineage>
        <taxon>Bacteria</taxon>
        <taxon>Bacillati</taxon>
        <taxon>Actinomycetota</taxon>
        <taxon>Actinomycetes</taxon>
        <taxon>Catenulisporales</taxon>
        <taxon>Catenulisporaceae</taxon>
        <taxon>Catenulispora</taxon>
    </lineage>
</organism>
<proteinExistence type="predicted"/>
<evidence type="ECO:0000313" key="5">
    <source>
        <dbReference type="Proteomes" id="UP000730482"/>
    </source>
</evidence>
<dbReference type="Proteomes" id="UP000730482">
    <property type="component" value="Unassembled WGS sequence"/>
</dbReference>
<evidence type="ECO:0000256" key="2">
    <source>
        <dbReference type="SAM" id="SignalP"/>
    </source>
</evidence>
<feature type="domain" description="Ricin B lectin" evidence="3">
    <location>
        <begin position="701"/>
        <end position="833"/>
    </location>
</feature>
<dbReference type="SUPFAM" id="SSF50370">
    <property type="entry name" value="Ricin B-like lectins"/>
    <property type="match status" value="2"/>
</dbReference>
<feature type="signal peptide" evidence="2">
    <location>
        <begin position="1"/>
        <end position="30"/>
    </location>
</feature>
<dbReference type="Pfam" id="PF14200">
    <property type="entry name" value="RicinB_lectin_2"/>
    <property type="match status" value="2"/>
</dbReference>
<accession>A0ABS5L0M0</accession>
<dbReference type="Gene3D" id="2.80.10.50">
    <property type="match status" value="2"/>
</dbReference>
<dbReference type="InterPro" id="IPR035992">
    <property type="entry name" value="Ricin_B-like_lectins"/>
</dbReference>
<feature type="compositionally biased region" description="Polar residues" evidence="1">
    <location>
        <begin position="571"/>
        <end position="585"/>
    </location>
</feature>
<protein>
    <submittedName>
        <fullName evidence="4">RICIN domain-containing protein</fullName>
    </submittedName>
</protein>
<dbReference type="SMART" id="SM00458">
    <property type="entry name" value="RICIN"/>
    <property type="match status" value="1"/>
</dbReference>
<evidence type="ECO:0000313" key="4">
    <source>
        <dbReference type="EMBL" id="MBS2551887.1"/>
    </source>
</evidence>
<dbReference type="InterPro" id="IPR015919">
    <property type="entry name" value="Cadherin-like_sf"/>
</dbReference>
<dbReference type="CDD" id="cd00161">
    <property type="entry name" value="beta-trefoil_Ricin-like"/>
    <property type="match status" value="2"/>
</dbReference>
<gene>
    <name evidence="4" type="ORF">KGQ19_33990</name>
</gene>
<keyword evidence="2" id="KW-0732">Signal</keyword>
<dbReference type="SUPFAM" id="SSF49313">
    <property type="entry name" value="Cadherin-like"/>
    <property type="match status" value="1"/>
</dbReference>
<keyword evidence="5" id="KW-1185">Reference proteome</keyword>
<dbReference type="Gene3D" id="2.60.40.10">
    <property type="entry name" value="Immunoglobulins"/>
    <property type="match status" value="1"/>
</dbReference>
<dbReference type="InterPro" id="IPR000772">
    <property type="entry name" value="Ricin_B_lectin"/>
</dbReference>
<dbReference type="RefSeq" id="WP_212016948.1">
    <property type="nucleotide sequence ID" value="NZ_JAAFYZ010000160.1"/>
</dbReference>
<dbReference type="PROSITE" id="PS50231">
    <property type="entry name" value="RICIN_B_LECTIN"/>
    <property type="match status" value="1"/>
</dbReference>
<reference evidence="4 5" key="1">
    <citation type="submission" date="2020-02" db="EMBL/GenBank/DDBJ databases">
        <title>Acidophilic actinobacteria isolated from forest soil.</title>
        <authorList>
            <person name="Golinska P."/>
        </authorList>
    </citation>
    <scope>NUCLEOTIDE SEQUENCE [LARGE SCALE GENOMIC DNA]</scope>
    <source>
        <strain evidence="4 5">NL8</strain>
    </source>
</reference>
<feature type="chain" id="PRO_5046621998" evidence="2">
    <location>
        <begin position="31"/>
        <end position="833"/>
    </location>
</feature>
<name>A0ABS5L0M0_9ACTN</name>
<comment type="caution">
    <text evidence="4">The sequence shown here is derived from an EMBL/GenBank/DDBJ whole genome shotgun (WGS) entry which is preliminary data.</text>
</comment>
<evidence type="ECO:0000256" key="1">
    <source>
        <dbReference type="SAM" id="MobiDB-lite"/>
    </source>
</evidence>
<feature type="region of interest" description="Disordered" evidence="1">
    <location>
        <begin position="571"/>
        <end position="592"/>
    </location>
</feature>
<sequence length="833" mass="86676">MRHPRKTLAAATAAATVAALALLPSGQASAASGAAGAPPAYQISIGAVNSFAYPDDTPASAYLDTDGSFHFQESYSLYAKTDPRSWEFYSGTNFDDATLDTGLSNAVNPADSQDSNKDTTWRCNNSPTGLESTYMNNGTGYYSQRNYCDLSGTWVDPDTGDWYGLVHNEFTPQPFGDGLHYDSIDYAVSHDHGKTWSILGHAITSPYSTTRGDTKAFPNQTYDYGDGDQRLFVDTASGYFYVYYGSRVVNKPGTGGTQNGGLAHVARAPISGKMAAGTWQKWYNGSWSQPGIGGLESNMEPVTTTDPTGYTAPANDYNPATTGTADQQMTAGKLPTKSPLFIMNITYDAYLGLYIGEPETVGQTGKEPQQFYATDNLATQKWRLIGDSGSYVSGSWYRWFADAANQWSPTIVGKTFRSYCSIACATSDGEYADVTIGTSAPAKPVVKPGQNVVINSGNGRVLAQSAGSSKVTSLDAYYGWAQAAWSIAPTGDGSYTVVNAVTGDALGVDSSKTASRAWGTDASATPIGASGPTVGQEWFAVPNTSSPGSYRLVNRDSGLALGMSWDKSRSAETTPVRTWTDTSGNAVGGGRQPSEQTLTFTPAHPAQGPEVVHVATPGNQAGVVGTAASAQVNGSDSKGKALHYSATGLPAGLSIDAHSGLISGTPTASGTFATTVTASSGHTSGSATFTYAVSPKPVDLSGVHTLTVSGQALQPPNGSKNGGDQLVTGAASGTASQWTFARQTDGSYTLTNGDSGMCADDNGGNTAAGTAVIQWSCSGAVNQRWTATQLPSGLWTLKNNHTGLLMTSASAGNGALVAQEPDSGSALQEWTLS</sequence>
<dbReference type="EMBL" id="JAAFYZ010000160">
    <property type="protein sequence ID" value="MBS2551887.1"/>
    <property type="molecule type" value="Genomic_DNA"/>
</dbReference>